<reference evidence="3" key="1">
    <citation type="submission" date="2015-12" db="EMBL/GenBank/DDBJ databases">
        <authorList>
            <person name="Zhang G."/>
            <person name="Stingl U."/>
        </authorList>
    </citation>
    <scope>NUCLEOTIDE SEQUENCE [LARGE SCALE GENOMIC DNA]</scope>
    <source>
        <strain evidence="3">ZGT108</strain>
    </source>
</reference>
<protein>
    <recommendedName>
        <fullName evidence="4">Host attachment protein</fullName>
    </recommendedName>
</protein>
<evidence type="ECO:0000313" key="3">
    <source>
        <dbReference type="Proteomes" id="UP000053690"/>
    </source>
</evidence>
<evidence type="ECO:0000256" key="1">
    <source>
        <dbReference type="SAM" id="MobiDB-lite"/>
    </source>
</evidence>
<feature type="compositionally biased region" description="Low complexity" evidence="1">
    <location>
        <begin position="62"/>
        <end position="74"/>
    </location>
</feature>
<proteinExistence type="predicted"/>
<evidence type="ECO:0008006" key="4">
    <source>
        <dbReference type="Google" id="ProtNLM"/>
    </source>
</evidence>
<name>A0A0X3TNE5_9RHOB</name>
<dbReference type="Proteomes" id="UP000053690">
    <property type="component" value="Unassembled WGS sequence"/>
</dbReference>
<feature type="region of interest" description="Disordered" evidence="1">
    <location>
        <begin position="38"/>
        <end position="80"/>
    </location>
</feature>
<organism evidence="2 3">
    <name type="scientific">Ruegeria profundi</name>
    <dbReference type="NCBI Taxonomy" id="1685378"/>
    <lineage>
        <taxon>Bacteria</taxon>
        <taxon>Pseudomonadati</taxon>
        <taxon>Pseudomonadota</taxon>
        <taxon>Alphaproteobacteria</taxon>
        <taxon>Rhodobacterales</taxon>
        <taxon>Roseobacteraceae</taxon>
        <taxon>Ruegeria</taxon>
    </lineage>
</organism>
<keyword evidence="3" id="KW-1185">Reference proteome</keyword>
<dbReference type="Pfam" id="PF18856">
    <property type="entry name" value="baeRF_family12"/>
    <property type="match status" value="1"/>
</dbReference>
<dbReference type="EMBL" id="LQBP01000012">
    <property type="protein sequence ID" value="KUJ77189.1"/>
    <property type="molecule type" value="Genomic_DNA"/>
</dbReference>
<sequence length="156" mass="16843">MSRIVRVPEDVVVLVCDSKKALLLRNIGAVAHPEFHIEESIERPQDEDEAGNSARPGRRFDGGAAAASGSSRSAMEATDAEAKHAEAFAVDVVSALGERHQKKPMGGLIIAAPPSFLGILRQKMDHSLQQLIRDEVAKELAEMPVSEIQKVLLNSL</sequence>
<comment type="caution">
    <text evidence="2">The sequence shown here is derived from an EMBL/GenBank/DDBJ whole genome shotgun (WGS) entry which is preliminary data.</text>
</comment>
<dbReference type="STRING" id="1685378.AVO44_18460"/>
<accession>A0A0X3TNE5</accession>
<evidence type="ECO:0000313" key="2">
    <source>
        <dbReference type="EMBL" id="KUJ77189.1"/>
    </source>
</evidence>
<dbReference type="OrthoDB" id="9812459at2"/>
<dbReference type="InterPro" id="IPR041374">
    <property type="entry name" value="BaeRF_family12"/>
</dbReference>
<gene>
    <name evidence="2" type="ORF">AVO44_18460</name>
</gene>
<dbReference type="AlphaFoldDB" id="A0A0X3TNE5"/>
<dbReference type="RefSeq" id="WP_068340372.1">
    <property type="nucleotide sequence ID" value="NZ_LQBP01000012.1"/>
</dbReference>